<evidence type="ECO:0000256" key="1">
    <source>
        <dbReference type="SAM" id="MobiDB-lite"/>
    </source>
</evidence>
<dbReference type="OrthoDB" id="3801343at2759"/>
<dbReference type="InterPro" id="IPR038883">
    <property type="entry name" value="AN11006-like"/>
</dbReference>
<accession>A0A9W4UJY6</accession>
<keyword evidence="3" id="KW-1185">Reference proteome</keyword>
<feature type="region of interest" description="Disordered" evidence="1">
    <location>
        <begin position="1"/>
        <end position="51"/>
    </location>
</feature>
<protein>
    <submittedName>
        <fullName evidence="2">Uncharacterized protein</fullName>
    </submittedName>
</protein>
<dbReference type="AlphaFoldDB" id="A0A9W4UJY6"/>
<dbReference type="Proteomes" id="UP001152607">
    <property type="component" value="Unassembled WGS sequence"/>
</dbReference>
<evidence type="ECO:0000313" key="3">
    <source>
        <dbReference type="Proteomes" id="UP001152607"/>
    </source>
</evidence>
<sequence>MHSSNSDRRSHGAQQSKAKATAASFRSRRKRASEDNNQMQPPDKRQKMKKAAVGRKKFPFLKLPAELRNYIYGIALFETNRMTSNTVLWGGPGPRKRRGHMAFRSCANRRRFYDPYTTDKLPVIPFLGLTQCCTQVRSEFYDQWLSQLCVPLPLMEGFLAAFFSRELEGVSSTPLVHNVHTVNILIHLKWLWGFDMRNLLRLRHDLPNVTFKVQPCGWKECDTVKSSDMEILINNRHHTFLKWLRTGVFHFIRIDKYCPFNIRIGIKYSQAPLRVQNLGGKPRRNGDLGLESVSAGVVELLPQIDV</sequence>
<feature type="compositionally biased region" description="Basic and acidic residues" evidence="1">
    <location>
        <begin position="1"/>
        <end position="10"/>
    </location>
</feature>
<dbReference type="PANTHER" id="PTHR42085:SF1">
    <property type="entry name" value="F-BOX DOMAIN-CONTAINING PROTEIN"/>
    <property type="match status" value="1"/>
</dbReference>
<feature type="compositionally biased region" description="Low complexity" evidence="1">
    <location>
        <begin position="13"/>
        <end position="25"/>
    </location>
</feature>
<dbReference type="PANTHER" id="PTHR42085">
    <property type="entry name" value="F-BOX DOMAIN-CONTAINING PROTEIN"/>
    <property type="match status" value="1"/>
</dbReference>
<dbReference type="EMBL" id="CAOQHR010000007">
    <property type="protein sequence ID" value="CAI6337576.1"/>
    <property type="molecule type" value="Genomic_DNA"/>
</dbReference>
<evidence type="ECO:0000313" key="2">
    <source>
        <dbReference type="EMBL" id="CAI6337576.1"/>
    </source>
</evidence>
<reference evidence="2" key="1">
    <citation type="submission" date="2023-01" db="EMBL/GenBank/DDBJ databases">
        <authorList>
            <person name="Van Ghelder C."/>
            <person name="Rancurel C."/>
        </authorList>
    </citation>
    <scope>NUCLEOTIDE SEQUENCE</scope>
    <source>
        <strain evidence="2">CNCM I-4278</strain>
    </source>
</reference>
<gene>
    <name evidence="2" type="ORF">PDIGIT_LOCUS10689</name>
</gene>
<organism evidence="2 3">
    <name type="scientific">Periconia digitata</name>
    <dbReference type="NCBI Taxonomy" id="1303443"/>
    <lineage>
        <taxon>Eukaryota</taxon>
        <taxon>Fungi</taxon>
        <taxon>Dikarya</taxon>
        <taxon>Ascomycota</taxon>
        <taxon>Pezizomycotina</taxon>
        <taxon>Dothideomycetes</taxon>
        <taxon>Pleosporomycetidae</taxon>
        <taxon>Pleosporales</taxon>
        <taxon>Massarineae</taxon>
        <taxon>Periconiaceae</taxon>
        <taxon>Periconia</taxon>
    </lineage>
</organism>
<comment type="caution">
    <text evidence="2">The sequence shown here is derived from an EMBL/GenBank/DDBJ whole genome shotgun (WGS) entry which is preliminary data.</text>
</comment>
<name>A0A9W4UJY6_9PLEO</name>
<proteinExistence type="predicted"/>